<keyword evidence="2" id="KW-0489">Methyltransferase</keyword>
<organism evidence="2 3">
    <name type="scientific">Aspergillus ellipticus CBS 707.79</name>
    <dbReference type="NCBI Taxonomy" id="1448320"/>
    <lineage>
        <taxon>Eukaryota</taxon>
        <taxon>Fungi</taxon>
        <taxon>Dikarya</taxon>
        <taxon>Ascomycota</taxon>
        <taxon>Pezizomycotina</taxon>
        <taxon>Eurotiomycetes</taxon>
        <taxon>Eurotiomycetidae</taxon>
        <taxon>Eurotiales</taxon>
        <taxon>Aspergillaceae</taxon>
        <taxon>Aspergillus</taxon>
        <taxon>Aspergillus subgen. Circumdati</taxon>
    </lineage>
</organism>
<name>A0A319CXN5_9EURO</name>
<dbReference type="OrthoDB" id="2013972at2759"/>
<dbReference type="VEuPathDB" id="FungiDB:BO71DRAFT_453092"/>
<sequence>MALSPSSPPGSPAQRVPVAQDPLAVLLPPGAQGPPVPEPGDDTDGQSSDYGEDDYDSYSITSSILDYQYENGRRYASGRYLMLMGGELYIAPLVHPQRVLDLGTGTGSWAIDFADNHPEATVLGNDLSPIQPSWVPPNVEFLVDDVESDWLDKPNTYDFIHSRGMAGCVADWHRLYRQAYRHLKPGGYFELQESAVWAWSDDGSLRPDSPLGEYLRALDDAGQKIGRDLNITHKLSPWLTAHGFEDVHEETYILPFSPWPRDARLKEIGKVQAVMVQDAVEAYGLRLCTQVLGWSSDRFRIMQALVRQQLKDPDVHAYTKIVAAYGRKPRR</sequence>
<dbReference type="STRING" id="1448320.A0A319CXN5"/>
<keyword evidence="2" id="KW-0808">Transferase</keyword>
<feature type="compositionally biased region" description="Pro residues" evidence="1">
    <location>
        <begin position="1"/>
        <end position="11"/>
    </location>
</feature>
<accession>A0A319CXN5</accession>
<evidence type="ECO:0000313" key="3">
    <source>
        <dbReference type="Proteomes" id="UP000247810"/>
    </source>
</evidence>
<dbReference type="Gene3D" id="3.40.50.150">
    <property type="entry name" value="Vaccinia Virus protein VP39"/>
    <property type="match status" value="1"/>
</dbReference>
<feature type="region of interest" description="Disordered" evidence="1">
    <location>
        <begin position="1"/>
        <end position="57"/>
    </location>
</feature>
<dbReference type="GO" id="GO:0032259">
    <property type="term" value="P:methylation"/>
    <property type="evidence" value="ECO:0007669"/>
    <property type="project" value="UniProtKB-KW"/>
</dbReference>
<dbReference type="SUPFAM" id="SSF53335">
    <property type="entry name" value="S-adenosyl-L-methionine-dependent methyltransferases"/>
    <property type="match status" value="1"/>
</dbReference>
<protein>
    <submittedName>
        <fullName evidence="2">S-adenosyl-L-methionine-dependent methyltransferase</fullName>
    </submittedName>
</protein>
<evidence type="ECO:0000313" key="2">
    <source>
        <dbReference type="EMBL" id="PYH89966.1"/>
    </source>
</evidence>
<dbReference type="Proteomes" id="UP000247810">
    <property type="component" value="Unassembled WGS sequence"/>
</dbReference>
<proteinExistence type="predicted"/>
<dbReference type="GO" id="GO:0008168">
    <property type="term" value="F:methyltransferase activity"/>
    <property type="evidence" value="ECO:0007669"/>
    <property type="project" value="UniProtKB-KW"/>
</dbReference>
<dbReference type="AlphaFoldDB" id="A0A319CXN5"/>
<dbReference type="Pfam" id="PF13489">
    <property type="entry name" value="Methyltransf_23"/>
    <property type="match status" value="1"/>
</dbReference>
<gene>
    <name evidence="2" type="ORF">BO71DRAFT_453092</name>
</gene>
<dbReference type="PANTHER" id="PTHR43591:SF10">
    <property type="entry name" value="ABC TRANSMEMBRANE TYPE-1 DOMAIN-CONTAINING PROTEIN-RELATED"/>
    <property type="match status" value="1"/>
</dbReference>
<dbReference type="InterPro" id="IPR029063">
    <property type="entry name" value="SAM-dependent_MTases_sf"/>
</dbReference>
<keyword evidence="3" id="KW-1185">Reference proteome</keyword>
<reference evidence="2 3" key="1">
    <citation type="submission" date="2018-02" db="EMBL/GenBank/DDBJ databases">
        <title>The genomes of Aspergillus section Nigri reveals drivers in fungal speciation.</title>
        <authorList>
            <consortium name="DOE Joint Genome Institute"/>
            <person name="Vesth T.C."/>
            <person name="Nybo J."/>
            <person name="Theobald S."/>
            <person name="Brandl J."/>
            <person name="Frisvad J.C."/>
            <person name="Nielsen K.F."/>
            <person name="Lyhne E.K."/>
            <person name="Kogle M.E."/>
            <person name="Kuo A."/>
            <person name="Riley R."/>
            <person name="Clum A."/>
            <person name="Nolan M."/>
            <person name="Lipzen A."/>
            <person name="Salamov A."/>
            <person name="Henrissat B."/>
            <person name="Wiebenga A."/>
            <person name="De vries R.P."/>
            <person name="Grigoriev I.V."/>
            <person name="Mortensen U.H."/>
            <person name="Andersen M.R."/>
            <person name="Baker S.E."/>
        </authorList>
    </citation>
    <scope>NUCLEOTIDE SEQUENCE [LARGE SCALE GENOMIC DNA]</scope>
    <source>
        <strain evidence="2 3">CBS 707.79</strain>
    </source>
</reference>
<dbReference type="CDD" id="cd02440">
    <property type="entry name" value="AdoMet_MTases"/>
    <property type="match status" value="1"/>
</dbReference>
<evidence type="ECO:0000256" key="1">
    <source>
        <dbReference type="SAM" id="MobiDB-lite"/>
    </source>
</evidence>
<dbReference type="PANTHER" id="PTHR43591">
    <property type="entry name" value="METHYLTRANSFERASE"/>
    <property type="match status" value="1"/>
</dbReference>
<dbReference type="EMBL" id="KZ826004">
    <property type="protein sequence ID" value="PYH89966.1"/>
    <property type="molecule type" value="Genomic_DNA"/>
</dbReference>
<feature type="compositionally biased region" description="Acidic residues" evidence="1">
    <location>
        <begin position="39"/>
        <end position="56"/>
    </location>
</feature>